<dbReference type="Proteomes" id="UP000001062">
    <property type="component" value="Chromosome"/>
</dbReference>
<dbReference type="GO" id="GO:0042545">
    <property type="term" value="P:cell wall modification"/>
    <property type="evidence" value="ECO:0007669"/>
    <property type="project" value="InterPro"/>
</dbReference>
<protein>
    <submittedName>
        <fullName evidence="6">Pectinesterase</fullName>
        <ecNumber evidence="6">3.1.1.11</ecNumber>
    </submittedName>
</protein>
<comment type="similarity">
    <text evidence="1">Belongs to the pectinesterase family.</text>
</comment>
<dbReference type="KEGG" id="mme:Marme_3122"/>
<feature type="region of interest" description="Disordered" evidence="4">
    <location>
        <begin position="1"/>
        <end position="23"/>
    </location>
</feature>
<dbReference type="GO" id="GO:0009279">
    <property type="term" value="C:cell outer membrane"/>
    <property type="evidence" value="ECO:0007669"/>
    <property type="project" value="TreeGrafter"/>
</dbReference>
<evidence type="ECO:0000313" key="7">
    <source>
        <dbReference type="Proteomes" id="UP000001062"/>
    </source>
</evidence>
<evidence type="ECO:0000256" key="2">
    <source>
        <dbReference type="ARBA" id="ARBA00022801"/>
    </source>
</evidence>
<evidence type="ECO:0000259" key="5">
    <source>
        <dbReference type="Pfam" id="PF01095"/>
    </source>
</evidence>
<dbReference type="OrthoDB" id="191551at2"/>
<evidence type="ECO:0000256" key="1">
    <source>
        <dbReference type="ARBA" id="ARBA00008891"/>
    </source>
</evidence>
<keyword evidence="3" id="KW-0063">Aspartyl esterase</keyword>
<proteinExistence type="inferred from homology"/>
<evidence type="ECO:0000313" key="6">
    <source>
        <dbReference type="EMBL" id="ADZ92341.1"/>
    </source>
</evidence>
<dbReference type="SUPFAM" id="SSF51126">
    <property type="entry name" value="Pectin lyase-like"/>
    <property type="match status" value="1"/>
</dbReference>
<accession>F2K2G1</accession>
<reference evidence="6 7" key="1">
    <citation type="journal article" date="2012" name="Stand. Genomic Sci.">
        <title>Complete genome sequence of the melanogenic marine bacterium Marinomonas mediterranea type strain (MMB-1(T)).</title>
        <authorList>
            <person name="Lucas-Elio P."/>
            <person name="Goodwin L."/>
            <person name="Woyke T."/>
            <person name="Pitluck S."/>
            <person name="Nolan M."/>
            <person name="Kyrpides N.C."/>
            <person name="Detter J.C."/>
            <person name="Copeland A."/>
            <person name="Teshima H."/>
            <person name="Bruce D."/>
            <person name="Detter C."/>
            <person name="Tapia R."/>
            <person name="Han S."/>
            <person name="Land M.L."/>
            <person name="Ivanova N."/>
            <person name="Mikhailova N."/>
            <person name="Johnston A.W."/>
            <person name="Sanchez-Amat A."/>
        </authorList>
    </citation>
    <scope>NUCLEOTIDE SEQUENCE [LARGE SCALE GENOMIC DNA]</scope>
    <source>
        <strain evidence="7">ATCC 700492 / JCM 21426 / NBRC 103028 / MMB-1</strain>
    </source>
</reference>
<keyword evidence="7" id="KW-1185">Reference proteome</keyword>
<evidence type="ECO:0000256" key="4">
    <source>
        <dbReference type="SAM" id="MobiDB-lite"/>
    </source>
</evidence>
<name>F2K2G1_MARM1</name>
<dbReference type="Pfam" id="PF01095">
    <property type="entry name" value="Pectinesterase"/>
    <property type="match status" value="1"/>
</dbReference>
<gene>
    <name evidence="6" type="ordered locus">Marme_3122</name>
</gene>
<dbReference type="PANTHER" id="PTHR31321:SF57">
    <property type="entry name" value="PECTINESTERASE 53-RELATED"/>
    <property type="match status" value="1"/>
</dbReference>
<dbReference type="STRING" id="717774.Marme_3122"/>
<dbReference type="EMBL" id="CP002583">
    <property type="protein sequence ID" value="ADZ92341.1"/>
    <property type="molecule type" value="Genomic_DNA"/>
</dbReference>
<dbReference type="InterPro" id="IPR011050">
    <property type="entry name" value="Pectin_lyase_fold/virulence"/>
</dbReference>
<dbReference type="PANTHER" id="PTHR31321">
    <property type="entry name" value="ACYL-COA THIOESTER HYDROLASE YBHC-RELATED"/>
    <property type="match status" value="1"/>
</dbReference>
<dbReference type="EC" id="3.1.1.11" evidence="6"/>
<evidence type="ECO:0000256" key="3">
    <source>
        <dbReference type="ARBA" id="ARBA00023085"/>
    </source>
</evidence>
<dbReference type="HOGENOM" id="CLU_012243_3_1_6"/>
<dbReference type="AlphaFoldDB" id="F2K2G1"/>
<dbReference type="InterPro" id="IPR000070">
    <property type="entry name" value="Pectinesterase_cat"/>
</dbReference>
<dbReference type="eggNOG" id="COG4677">
    <property type="taxonomic scope" value="Bacteria"/>
</dbReference>
<dbReference type="PATRIC" id="fig|717774.3.peg.3212"/>
<dbReference type="GO" id="GO:0030599">
    <property type="term" value="F:pectinesterase activity"/>
    <property type="evidence" value="ECO:0007669"/>
    <property type="project" value="UniProtKB-EC"/>
</dbReference>
<feature type="domain" description="Pectinesterase catalytic" evidence="5">
    <location>
        <begin position="17"/>
        <end position="246"/>
    </location>
</feature>
<keyword evidence="2 6" id="KW-0378">Hydrolase</keyword>
<organism evidence="6 7">
    <name type="scientific">Marinomonas mediterranea (strain ATCC 700492 / JCM 21426 / NBRC 103028 / MMB-1)</name>
    <dbReference type="NCBI Taxonomy" id="717774"/>
    <lineage>
        <taxon>Bacteria</taxon>
        <taxon>Pseudomonadati</taxon>
        <taxon>Pseudomonadota</taxon>
        <taxon>Gammaproteobacteria</taxon>
        <taxon>Oceanospirillales</taxon>
        <taxon>Oceanospirillaceae</taxon>
        <taxon>Marinomonas</taxon>
    </lineage>
</organism>
<dbReference type="Gene3D" id="2.160.20.10">
    <property type="entry name" value="Single-stranded right-handed beta-helix, Pectin lyase-like"/>
    <property type="match status" value="1"/>
</dbReference>
<sequence>MSKTHYSAHVSQSRKPSTFSSITHALQSAPDDNRPFTIHIDEGVYEERLNITRNNVHLVGAGKKNTVITGSMVAGQLNNSGELISTLGSRTLMINATDCSLTSLTIRNDFDYINNALLALDSNDRVKHTQAVALLLGNDCDRCIIDDVRLQGFQDTLFVKGSRSYFYQCDITGNIDFIFGNGNAVFDQCTVVARNTPTSLKSMGYLTAPSTPLDQEFGLTFLDCQLVKESADIPIQSYALGRPWHPTTSFSDGKYADPNAIGKTTFIRCFMGDHIYGWDKMGGKDKHGNQIYFLPECDARFNEYQCHGPGANSTRFQLSSLDAHKYSIDSILEGWLPKIAG</sequence>
<dbReference type="RefSeq" id="WP_013662243.1">
    <property type="nucleotide sequence ID" value="NC_015276.1"/>
</dbReference>
<dbReference type="InterPro" id="IPR012334">
    <property type="entry name" value="Pectin_lyas_fold"/>
</dbReference>